<evidence type="ECO:0000259" key="6">
    <source>
        <dbReference type="Pfam" id="PF04357"/>
    </source>
</evidence>
<dbReference type="GO" id="GO:0005886">
    <property type="term" value="C:plasma membrane"/>
    <property type="evidence" value="ECO:0007669"/>
    <property type="project" value="InterPro"/>
</dbReference>
<dbReference type="InterPro" id="IPR007452">
    <property type="entry name" value="TamB_C"/>
</dbReference>
<reference evidence="7" key="1">
    <citation type="submission" date="2019-03" db="EMBL/GenBank/DDBJ databases">
        <title>Single cell metagenomics reveals metabolic interactions within the superorganism composed of flagellate Streblomastix strix and complex community of Bacteroidetes bacteria on its surface.</title>
        <authorList>
            <person name="Treitli S.C."/>
            <person name="Kolisko M."/>
            <person name="Husnik F."/>
            <person name="Keeling P."/>
            <person name="Hampl V."/>
        </authorList>
    </citation>
    <scope>NUCLEOTIDE SEQUENCE</scope>
    <source>
        <strain evidence="7">STM</strain>
    </source>
</reference>
<evidence type="ECO:0000313" key="7">
    <source>
        <dbReference type="EMBL" id="KAA6341485.1"/>
    </source>
</evidence>
<proteinExistence type="predicted"/>
<evidence type="ECO:0000256" key="3">
    <source>
        <dbReference type="ARBA" id="ARBA00022989"/>
    </source>
</evidence>
<gene>
    <name evidence="7" type="ORF">EZS27_010709</name>
</gene>
<feature type="transmembrane region" description="Helical" evidence="5">
    <location>
        <begin position="21"/>
        <end position="41"/>
    </location>
</feature>
<comment type="subcellular location">
    <subcellularLocation>
        <location evidence="1">Membrane</location>
        <topology evidence="1">Single-pass membrane protein</topology>
    </subcellularLocation>
</comment>
<dbReference type="EMBL" id="SNRY01000385">
    <property type="protein sequence ID" value="KAA6341485.1"/>
    <property type="molecule type" value="Genomic_DNA"/>
</dbReference>
<dbReference type="GO" id="GO:0009306">
    <property type="term" value="P:protein secretion"/>
    <property type="evidence" value="ECO:0007669"/>
    <property type="project" value="InterPro"/>
</dbReference>
<keyword evidence="3 5" id="KW-1133">Transmembrane helix</keyword>
<comment type="caution">
    <text evidence="7">The sequence shown here is derived from an EMBL/GenBank/DDBJ whole genome shotgun (WGS) entry which is preliminary data.</text>
</comment>
<feature type="domain" description="Translocation and assembly module TamB C-terminal" evidence="6">
    <location>
        <begin position="1036"/>
        <end position="1264"/>
    </location>
</feature>
<keyword evidence="4 5" id="KW-0472">Membrane</keyword>
<keyword evidence="2 5" id="KW-0812">Transmembrane</keyword>
<accession>A0A5J4S7U9</accession>
<evidence type="ECO:0000256" key="5">
    <source>
        <dbReference type="SAM" id="Phobius"/>
    </source>
</evidence>
<evidence type="ECO:0000256" key="4">
    <source>
        <dbReference type="ARBA" id="ARBA00023136"/>
    </source>
</evidence>
<dbReference type="Pfam" id="PF04357">
    <property type="entry name" value="TamB"/>
    <property type="match status" value="1"/>
</dbReference>
<evidence type="ECO:0000256" key="2">
    <source>
        <dbReference type="ARBA" id="ARBA00022692"/>
    </source>
</evidence>
<protein>
    <recommendedName>
        <fullName evidence="6">Translocation and assembly module TamB C-terminal domain-containing protein</fullName>
    </recommendedName>
</protein>
<organism evidence="7">
    <name type="scientific">termite gut metagenome</name>
    <dbReference type="NCBI Taxonomy" id="433724"/>
    <lineage>
        <taxon>unclassified sequences</taxon>
        <taxon>metagenomes</taxon>
        <taxon>organismal metagenomes</taxon>
    </lineage>
</organism>
<evidence type="ECO:0000256" key="1">
    <source>
        <dbReference type="ARBA" id="ARBA00004167"/>
    </source>
</evidence>
<name>A0A5J4S7U9_9ZZZZ</name>
<sequence length="1296" mass="146123">MQRIIYNVNGFINTFKNIVGYIFYLLVGIYVGIVISLNTPYVRQKIAVTITEKLSKMIDAELNAGEIHVGFLFNRITADDVLLKDKSSKEMLKVSRISLNFSILNFLLHKKMYLSNVQLFGFDAHLNCENTESEPNFMFLIKAFTSKDTSKKLETDLRINSLLIRHGKITYDVLSEEETPGKFNTNHIKLYNLIGDISLKALKSDTLNASIKRLSFDEQSGLELKKLTLQLWGNAHNARIENFTILLPGTSLQSSIYFNYDSIISFRQFTEEAHFLFKIHPSSCFTLQDISPFIPAALANFKEKMGIEVNANGTLNRLNCSGFQINMGDFVIKTVGNVFVENLLSPASATVKGSIAFTTGDKGINLLFTHIGNTDKMPVFLQHLGDISFQGDFSGDFSNFALTDGIIEIALGKVNTDFIFHSDREKNQLLYSGKVQTEDFNLGIFLNNQLWGNTAFNLNINGQYENSQHPAVSLEGLISHLKYNEYDYKNITLTGEYKYGKLGGEIELNEKNGSVLINGMFNPAKKIPEFNFHADIKNVCPNAFMLIQSHKDEKISMKMNANLTGHSLSEIEGKIDVDSISFISPKSTLFIKNFNLSTTTFGKTKKLTIDSDFLKGKIEGEYSYQTLSATFVNLLQDYTPALLPVKRNMETKNDFIFDFHIFHTKFFPAIFDIPLDIHDRATITGYFNDYTKRVQIIGDFPFFLYGNKVFKSGKIFIGNPDNRLKGEIRFDSSQRDGTTINMFLNVQVGNNTIDTTINWGNDSEKTYSGELSVSTGFSRTDEKKSSLNTIVDIKETKIIVNNAFWEVHPSQIAVTDSGKIHINNFYLTRGEQYARINGYVSNNVNDTIKIDLKDFNIGYIFDVFNLKKVNFDGIASGQVYLNRMQRKMMIKSQLFVEDFSFNGSRLGDANIAGEWHEEQKGIYLNADIKEGNVSQSKVTGYIYPLKPKSGLDLDIHADNLNVYFLQPYLASIVSNLTARASGKVHLFGSFKNLDFEGSAKVSAGMKVNILNTNYTFIDSIRMKPSDFLFNNITLHDMEGHSGTLNGNIHHQNLKNINYRLHITSDNMLVMDIKENTSLPFYGTVYGRRVNASLSGNSQGLNVDVALTPARNTNFVYGIKKASSATNNRFVKFIDKTPQQNDFDSIYNSDYEKRKTEITELSSNMDIRLDITVDATPEATVKIIMDPVSGDFISGNGMGNFHINYYNKGDIKLFGNYIINQGIYKFSLQELIRKDFIIKEGSSINFNGSLPNTTLDVQAIYTVNSASLNDLILENAEISKRISIFELNSVISVFLFS</sequence>